<proteinExistence type="predicted"/>
<sequence>MKAWKGKFTPNRVYLTTTVEGIHSSMSFMHAVVGIVASFTRRCSLVSRPSFSSSRRVERWKRVRCRVEKSSTSKMGRFPDSRQGEV</sequence>
<comment type="caution">
    <text evidence="1">The sequence shown here is derived from an EMBL/GenBank/DDBJ whole genome shotgun (WGS) entry which is preliminary data.</text>
</comment>
<keyword evidence="2" id="KW-1185">Reference proteome</keyword>
<reference evidence="1 2" key="1">
    <citation type="submission" date="2024-01" db="EMBL/GenBank/DDBJ databases">
        <title>The genomes of 5 underutilized Papilionoideae crops provide insights into root nodulation and disease resistanc.</title>
        <authorList>
            <person name="Jiang F."/>
        </authorList>
    </citation>
    <scope>NUCLEOTIDE SEQUENCE [LARGE SCALE GENOMIC DNA]</scope>
    <source>
        <strain evidence="1">DUOXIRENSHENG_FW03</strain>
        <tissue evidence="1">Leaves</tissue>
    </source>
</reference>
<protein>
    <submittedName>
        <fullName evidence="1">Uncharacterized protein</fullName>
    </submittedName>
</protein>
<name>A0AAN9S7P0_PSOTE</name>
<gene>
    <name evidence="1" type="ORF">VNO78_25854</name>
</gene>
<dbReference type="Proteomes" id="UP001386955">
    <property type="component" value="Unassembled WGS sequence"/>
</dbReference>
<organism evidence="1 2">
    <name type="scientific">Psophocarpus tetragonolobus</name>
    <name type="common">Winged bean</name>
    <name type="synonym">Dolichos tetragonolobus</name>
    <dbReference type="NCBI Taxonomy" id="3891"/>
    <lineage>
        <taxon>Eukaryota</taxon>
        <taxon>Viridiplantae</taxon>
        <taxon>Streptophyta</taxon>
        <taxon>Embryophyta</taxon>
        <taxon>Tracheophyta</taxon>
        <taxon>Spermatophyta</taxon>
        <taxon>Magnoliopsida</taxon>
        <taxon>eudicotyledons</taxon>
        <taxon>Gunneridae</taxon>
        <taxon>Pentapetalae</taxon>
        <taxon>rosids</taxon>
        <taxon>fabids</taxon>
        <taxon>Fabales</taxon>
        <taxon>Fabaceae</taxon>
        <taxon>Papilionoideae</taxon>
        <taxon>50 kb inversion clade</taxon>
        <taxon>NPAAA clade</taxon>
        <taxon>indigoferoid/millettioid clade</taxon>
        <taxon>Phaseoleae</taxon>
        <taxon>Psophocarpus</taxon>
    </lineage>
</organism>
<evidence type="ECO:0000313" key="2">
    <source>
        <dbReference type="Proteomes" id="UP001386955"/>
    </source>
</evidence>
<accession>A0AAN9S7P0</accession>
<dbReference type="AlphaFoldDB" id="A0AAN9S7P0"/>
<evidence type="ECO:0000313" key="1">
    <source>
        <dbReference type="EMBL" id="KAK7390546.1"/>
    </source>
</evidence>
<dbReference type="EMBL" id="JAYMYS010000006">
    <property type="protein sequence ID" value="KAK7390546.1"/>
    <property type="molecule type" value="Genomic_DNA"/>
</dbReference>